<dbReference type="InterPro" id="IPR008978">
    <property type="entry name" value="HSP20-like_chaperone"/>
</dbReference>
<keyword evidence="7" id="KW-1185">Reference proteome</keyword>
<dbReference type="Proteomes" id="UP000033731">
    <property type="component" value="Unassembled WGS sequence"/>
</dbReference>
<dbReference type="SUPFAM" id="SSF49764">
    <property type="entry name" value="HSP20-like chaperones"/>
    <property type="match status" value="1"/>
</dbReference>
<dbReference type="InterPro" id="IPR002068">
    <property type="entry name" value="A-crystallin/Hsp20_dom"/>
</dbReference>
<comment type="caution">
    <text evidence="6">The sequence shown here is derived from an EMBL/GenBank/DDBJ whole genome shotgun (WGS) entry which is preliminary data.</text>
</comment>
<feature type="region of interest" description="Disordered" evidence="4">
    <location>
        <begin position="137"/>
        <end position="157"/>
    </location>
</feature>
<dbReference type="AlphaFoldDB" id="A0A094YZA3"/>
<name>A0A094YZA3_9HYPH</name>
<dbReference type="CDD" id="cd06470">
    <property type="entry name" value="ACD_IbpA-B_like"/>
    <property type="match status" value="1"/>
</dbReference>
<comment type="similarity">
    <text evidence="2 3">Belongs to the small heat shock protein (HSP20) family.</text>
</comment>
<organism evidence="6 7">
    <name type="scientific">Candidatus Liberibacter solanacearum</name>
    <dbReference type="NCBI Taxonomy" id="556287"/>
    <lineage>
        <taxon>Bacteria</taxon>
        <taxon>Pseudomonadati</taxon>
        <taxon>Pseudomonadota</taxon>
        <taxon>Alphaproteobacteria</taxon>
        <taxon>Hyphomicrobiales</taxon>
        <taxon>Rhizobiaceae</taxon>
        <taxon>Liberibacter</taxon>
    </lineage>
</organism>
<evidence type="ECO:0000256" key="1">
    <source>
        <dbReference type="ARBA" id="ARBA00023016"/>
    </source>
</evidence>
<evidence type="ECO:0000256" key="3">
    <source>
        <dbReference type="RuleBase" id="RU003616"/>
    </source>
</evidence>
<proteinExistence type="inferred from homology"/>
<evidence type="ECO:0000313" key="6">
    <source>
        <dbReference type="EMBL" id="KJZ81993.1"/>
    </source>
</evidence>
<dbReference type="Gene3D" id="2.60.40.790">
    <property type="match status" value="1"/>
</dbReference>
<feature type="domain" description="SHSP" evidence="5">
    <location>
        <begin position="28"/>
        <end position="140"/>
    </location>
</feature>
<reference evidence="6 7" key="1">
    <citation type="journal article" date="2015" name="Phytopathology">
        <title>Genomes of Candidatus Liberibacter solanacearum haplotype A from New Zealand and the USA suggest significant genome plasticity in the species.</title>
        <authorList>
            <person name="Thompson S.M."/>
            <person name="Johnson C.P."/>
            <person name="Lu A.Y."/>
            <person name="Frampton R.A."/>
            <person name="Sullivan K.L."/>
            <person name="Fiers M.W."/>
            <person name="Crowhurst R.N."/>
            <person name="Pitman A.R."/>
            <person name="Scott I."/>
            <person name="Gudmestad N.C."/>
            <person name="Smith G.R."/>
        </authorList>
    </citation>
    <scope>NUCLEOTIDE SEQUENCE [LARGE SCALE GENOMIC DNA]</scope>
    <source>
        <strain evidence="6 7">LsoNZ1</strain>
    </source>
</reference>
<dbReference type="InterPro" id="IPR037913">
    <property type="entry name" value="ACD_IbpA/B"/>
</dbReference>
<keyword evidence="1 6" id="KW-0346">Stress response</keyword>
<gene>
    <name evidence="6" type="ORF">DJ66_0726</name>
</gene>
<evidence type="ECO:0000259" key="5">
    <source>
        <dbReference type="PROSITE" id="PS01031"/>
    </source>
</evidence>
<protein>
    <submittedName>
        <fullName evidence="6">16 kDa heat shock protein A</fullName>
    </submittedName>
</protein>
<dbReference type="RefSeq" id="WP_034442733.1">
    <property type="nucleotide sequence ID" value="NZ_JMTK01000002.1"/>
</dbReference>
<evidence type="ECO:0000256" key="2">
    <source>
        <dbReference type="PROSITE-ProRule" id="PRU00285"/>
    </source>
</evidence>
<feature type="compositionally biased region" description="Basic and acidic residues" evidence="4">
    <location>
        <begin position="143"/>
        <end position="157"/>
    </location>
</feature>
<dbReference type="PANTHER" id="PTHR47062">
    <property type="match status" value="1"/>
</dbReference>
<evidence type="ECO:0000256" key="4">
    <source>
        <dbReference type="SAM" id="MobiDB-lite"/>
    </source>
</evidence>
<dbReference type="PANTHER" id="PTHR47062:SF1">
    <property type="entry name" value="SMALL HEAT SHOCK PROTEIN IBPA"/>
    <property type="match status" value="1"/>
</dbReference>
<sequence length="157" mass="17481">MRIDVSRIYNSAVGYDTVLSMLDGLGAPSQSSAYPPYDIERTGENAYKITVAVAGFSSSELAIEVDSGILIVRGEKKSEEQETVEYLHRGIAKRAFERRFQLADFVEVVSASLENGLLYLELFRTVPEKMKPRRIEISNSPKESAKMIEAKERSVAA</sequence>
<dbReference type="PATRIC" id="fig|556287.8.peg.716"/>
<dbReference type="EMBL" id="JMTK01000002">
    <property type="protein sequence ID" value="KJZ81993.1"/>
    <property type="molecule type" value="Genomic_DNA"/>
</dbReference>
<dbReference type="Pfam" id="PF00011">
    <property type="entry name" value="HSP20"/>
    <property type="match status" value="1"/>
</dbReference>
<dbReference type="PROSITE" id="PS01031">
    <property type="entry name" value="SHSP"/>
    <property type="match status" value="1"/>
</dbReference>
<accession>A0A094YZA3</accession>
<evidence type="ECO:0000313" key="7">
    <source>
        <dbReference type="Proteomes" id="UP000033731"/>
    </source>
</evidence>